<name>A0A381STV0_9ZZZZ</name>
<accession>A0A381STV0</accession>
<proteinExistence type="predicted"/>
<dbReference type="EMBL" id="UINC01003382">
    <property type="protein sequence ID" value="SVA05847.1"/>
    <property type="molecule type" value="Genomic_DNA"/>
</dbReference>
<evidence type="ECO:0000313" key="1">
    <source>
        <dbReference type="EMBL" id="SVA05847.1"/>
    </source>
</evidence>
<protein>
    <recommendedName>
        <fullName evidence="2">SGNH hydrolase-type esterase domain-containing protein</fullName>
    </recommendedName>
</protein>
<evidence type="ECO:0008006" key="2">
    <source>
        <dbReference type="Google" id="ProtNLM"/>
    </source>
</evidence>
<dbReference type="Gene3D" id="3.40.50.1110">
    <property type="entry name" value="SGNH hydrolase"/>
    <property type="match status" value="1"/>
</dbReference>
<organism evidence="1">
    <name type="scientific">marine metagenome</name>
    <dbReference type="NCBI Taxonomy" id="408172"/>
    <lineage>
        <taxon>unclassified sequences</taxon>
        <taxon>metagenomes</taxon>
        <taxon>ecological metagenomes</taxon>
    </lineage>
</organism>
<sequence length="42" mass="4937">MEEIVRKLHEHGDRNIHYVNGLDIFNENYAHLLPDGLHPNTD</sequence>
<gene>
    <name evidence="1" type="ORF">METZ01_LOCUS58701</name>
</gene>
<reference evidence="1" key="1">
    <citation type="submission" date="2018-05" db="EMBL/GenBank/DDBJ databases">
        <authorList>
            <person name="Lanie J.A."/>
            <person name="Ng W.-L."/>
            <person name="Kazmierczak K.M."/>
            <person name="Andrzejewski T.M."/>
            <person name="Davidsen T.M."/>
            <person name="Wayne K.J."/>
            <person name="Tettelin H."/>
            <person name="Glass J.I."/>
            <person name="Rusch D."/>
            <person name="Podicherti R."/>
            <person name="Tsui H.-C.T."/>
            <person name="Winkler M.E."/>
        </authorList>
    </citation>
    <scope>NUCLEOTIDE SEQUENCE</scope>
</reference>
<dbReference type="AlphaFoldDB" id="A0A381STV0"/>
<dbReference type="InterPro" id="IPR036514">
    <property type="entry name" value="SGNH_hydro_sf"/>
</dbReference>